<protein>
    <submittedName>
        <fullName evidence="8">Thioredoxin-like [2Fe-2S] ferredoxin-domain-containing protein</fullName>
    </submittedName>
</protein>
<keyword evidence="3" id="KW-0479">Metal-binding</keyword>
<dbReference type="Pfam" id="PF01257">
    <property type="entry name" value="2Fe-2S_thioredx"/>
    <property type="match status" value="1"/>
</dbReference>
<dbReference type="InterPro" id="IPR041921">
    <property type="entry name" value="NuoE_N"/>
</dbReference>
<feature type="region of interest" description="Disordered" evidence="7">
    <location>
        <begin position="275"/>
        <end position="303"/>
    </location>
</feature>
<name>A0ABQ7G4M0_DUNSA</name>
<reference evidence="8" key="1">
    <citation type="submission" date="2017-08" db="EMBL/GenBank/DDBJ databases">
        <authorList>
            <person name="Polle J.E."/>
            <person name="Barry K."/>
            <person name="Cushman J."/>
            <person name="Schmutz J."/>
            <person name="Tran D."/>
            <person name="Hathwaick L.T."/>
            <person name="Yim W.C."/>
            <person name="Jenkins J."/>
            <person name="Mckie-Krisberg Z.M."/>
            <person name="Prochnik S."/>
            <person name="Lindquist E."/>
            <person name="Dockter R.B."/>
            <person name="Adam C."/>
            <person name="Molina H."/>
            <person name="Bunkerborg J."/>
            <person name="Jin E."/>
            <person name="Buchheim M."/>
            <person name="Magnuson J."/>
        </authorList>
    </citation>
    <scope>NUCLEOTIDE SEQUENCE</scope>
    <source>
        <strain evidence="8">CCAP 19/18</strain>
    </source>
</reference>
<dbReference type="InterPro" id="IPR002023">
    <property type="entry name" value="NuoE-like"/>
</dbReference>
<dbReference type="Proteomes" id="UP000815325">
    <property type="component" value="Unassembled WGS sequence"/>
</dbReference>
<evidence type="ECO:0000256" key="1">
    <source>
        <dbReference type="ARBA" id="ARBA00010643"/>
    </source>
</evidence>
<proteinExistence type="inferred from homology"/>
<sequence>MRRAVQKLALVAESATACSSLHQQALAPLCTSATSALAQGASQSPLCQSNYRGRVFVPASTRGFAANSHDLFNQHKDTPDNNADNVFEWTEANLKRAQDIIDRYPPNYKASAVIPLLDLAQQQNYGFLSLPAMNSVAKMLEMTPIRVYEVATFYSMFNRSKVGKYHIQLCGTTPCRLQGAQHLQDTLEKTLGIHIGETTKDGMFTLSEMECMGACVNAPMLAVADYSGGVEGYSYNYYEDLTPADTVKIIEALRKGEKPKINSQYRNKAEPRGVIQDGKWTPSEGTLTLTTPPRGPIVTNPDL</sequence>
<evidence type="ECO:0000256" key="4">
    <source>
        <dbReference type="ARBA" id="ARBA00023004"/>
    </source>
</evidence>
<dbReference type="InterPro" id="IPR042128">
    <property type="entry name" value="NuoE_dom"/>
</dbReference>
<dbReference type="Gene3D" id="3.40.30.10">
    <property type="entry name" value="Glutaredoxin"/>
    <property type="match status" value="1"/>
</dbReference>
<evidence type="ECO:0000256" key="3">
    <source>
        <dbReference type="ARBA" id="ARBA00022723"/>
    </source>
</evidence>
<accession>A0ABQ7G4M0</accession>
<evidence type="ECO:0000256" key="6">
    <source>
        <dbReference type="ARBA" id="ARBA00034078"/>
    </source>
</evidence>
<dbReference type="PROSITE" id="PS01099">
    <property type="entry name" value="COMPLEX1_24K"/>
    <property type="match status" value="1"/>
</dbReference>
<gene>
    <name evidence="8" type="ORF">DUNSADRAFT_15950</name>
</gene>
<keyword evidence="9" id="KW-1185">Reference proteome</keyword>
<dbReference type="InterPro" id="IPR036249">
    <property type="entry name" value="Thioredoxin-like_sf"/>
</dbReference>
<organism evidence="8 9">
    <name type="scientific">Dunaliella salina</name>
    <name type="common">Green alga</name>
    <name type="synonym">Protococcus salinus</name>
    <dbReference type="NCBI Taxonomy" id="3046"/>
    <lineage>
        <taxon>Eukaryota</taxon>
        <taxon>Viridiplantae</taxon>
        <taxon>Chlorophyta</taxon>
        <taxon>core chlorophytes</taxon>
        <taxon>Chlorophyceae</taxon>
        <taxon>CS clade</taxon>
        <taxon>Chlamydomonadales</taxon>
        <taxon>Dunaliellaceae</taxon>
        <taxon>Dunaliella</taxon>
    </lineage>
</organism>
<evidence type="ECO:0000256" key="2">
    <source>
        <dbReference type="ARBA" id="ARBA00022714"/>
    </source>
</evidence>
<keyword evidence="2" id="KW-0001">2Fe-2S</keyword>
<dbReference type="Gene3D" id="1.10.10.1590">
    <property type="entry name" value="NADH-quinone oxidoreductase subunit E"/>
    <property type="match status" value="1"/>
</dbReference>
<dbReference type="NCBIfam" id="TIGR01958">
    <property type="entry name" value="nuoE_fam"/>
    <property type="match status" value="1"/>
</dbReference>
<dbReference type="SUPFAM" id="SSF52833">
    <property type="entry name" value="Thioredoxin-like"/>
    <property type="match status" value="1"/>
</dbReference>
<evidence type="ECO:0000256" key="7">
    <source>
        <dbReference type="SAM" id="MobiDB-lite"/>
    </source>
</evidence>
<keyword evidence="4" id="KW-0408">Iron</keyword>
<dbReference type="EMBL" id="MU070147">
    <property type="protein sequence ID" value="KAF5829532.1"/>
    <property type="molecule type" value="Genomic_DNA"/>
</dbReference>
<dbReference type="PANTHER" id="PTHR10371">
    <property type="entry name" value="NADH DEHYDROGENASE UBIQUINONE FLAVOPROTEIN 2, MITOCHONDRIAL"/>
    <property type="match status" value="1"/>
</dbReference>
<dbReference type="CDD" id="cd03064">
    <property type="entry name" value="TRX_Fd_NuoE"/>
    <property type="match status" value="1"/>
</dbReference>
<evidence type="ECO:0000313" key="8">
    <source>
        <dbReference type="EMBL" id="KAF5829532.1"/>
    </source>
</evidence>
<evidence type="ECO:0000256" key="5">
    <source>
        <dbReference type="ARBA" id="ARBA00023014"/>
    </source>
</evidence>
<dbReference type="PANTHER" id="PTHR10371:SF3">
    <property type="entry name" value="NADH DEHYDROGENASE [UBIQUINONE] FLAVOPROTEIN 2, MITOCHONDRIAL"/>
    <property type="match status" value="1"/>
</dbReference>
<keyword evidence="5" id="KW-0411">Iron-sulfur</keyword>
<comment type="cofactor">
    <cofactor evidence="6">
        <name>[2Fe-2S] cluster</name>
        <dbReference type="ChEBI" id="CHEBI:190135"/>
    </cofactor>
</comment>
<comment type="similarity">
    <text evidence="1">Belongs to the complex I 24 kDa subunit family.</text>
</comment>
<comment type="caution">
    <text evidence="8">The sequence shown here is derived from an EMBL/GenBank/DDBJ whole genome shotgun (WGS) entry which is preliminary data.</text>
</comment>
<evidence type="ECO:0000313" key="9">
    <source>
        <dbReference type="Proteomes" id="UP000815325"/>
    </source>
</evidence>